<organism evidence="2 3">
    <name type="scientific">Hypsizygus marmoreus</name>
    <name type="common">White beech mushroom</name>
    <name type="synonym">Agaricus marmoreus</name>
    <dbReference type="NCBI Taxonomy" id="39966"/>
    <lineage>
        <taxon>Eukaryota</taxon>
        <taxon>Fungi</taxon>
        <taxon>Dikarya</taxon>
        <taxon>Basidiomycota</taxon>
        <taxon>Agaricomycotina</taxon>
        <taxon>Agaricomycetes</taxon>
        <taxon>Agaricomycetidae</taxon>
        <taxon>Agaricales</taxon>
        <taxon>Tricholomatineae</taxon>
        <taxon>Lyophyllaceae</taxon>
        <taxon>Hypsizygus</taxon>
    </lineage>
</organism>
<protein>
    <submittedName>
        <fullName evidence="2">Uncharacterized protein</fullName>
    </submittedName>
</protein>
<dbReference type="InParanoid" id="A0A369JEF0"/>
<evidence type="ECO:0000313" key="3">
    <source>
        <dbReference type="Proteomes" id="UP000076154"/>
    </source>
</evidence>
<reference evidence="2" key="1">
    <citation type="submission" date="2018-04" db="EMBL/GenBank/DDBJ databases">
        <title>Whole genome sequencing of Hypsizygus marmoreus.</title>
        <authorList>
            <person name="Choi I.-G."/>
            <person name="Min B."/>
            <person name="Kim J.-G."/>
            <person name="Kim S."/>
            <person name="Oh Y.-L."/>
            <person name="Kong W.-S."/>
            <person name="Park H."/>
            <person name="Jeong J."/>
            <person name="Song E.-S."/>
        </authorList>
    </citation>
    <scope>NUCLEOTIDE SEQUENCE [LARGE SCALE GENOMIC DNA]</scope>
    <source>
        <strain evidence="2">51987-8</strain>
    </source>
</reference>
<evidence type="ECO:0000313" key="2">
    <source>
        <dbReference type="EMBL" id="RDB18785.1"/>
    </source>
</evidence>
<sequence length="153" mass="17003">MLTVYGRETSVHPSSTMPMTRHSPYPSSLGGPNGVVLRCALPNFSFRPEILYTKQYLLMVTIATHRCCREDDGMPATFVRAVIGLSNERSTWSAAEALSVRLAVKHATQHKDSSYPRSDDHLTVMPARSSTDVLTPPMSLYVCFILLSACLRR</sequence>
<comment type="caution">
    <text evidence="2">The sequence shown here is derived from an EMBL/GenBank/DDBJ whole genome shotgun (WGS) entry which is preliminary data.</text>
</comment>
<accession>A0A369JEF0</accession>
<keyword evidence="3" id="KW-1185">Reference proteome</keyword>
<evidence type="ECO:0000256" key="1">
    <source>
        <dbReference type="SAM" id="MobiDB-lite"/>
    </source>
</evidence>
<feature type="region of interest" description="Disordered" evidence="1">
    <location>
        <begin position="1"/>
        <end position="23"/>
    </location>
</feature>
<proteinExistence type="predicted"/>
<dbReference type="EMBL" id="LUEZ02000087">
    <property type="protein sequence ID" value="RDB18785.1"/>
    <property type="molecule type" value="Genomic_DNA"/>
</dbReference>
<gene>
    <name evidence="2" type="ORF">Hypma_014599</name>
</gene>
<name>A0A369JEF0_HYPMA</name>
<dbReference type="Proteomes" id="UP000076154">
    <property type="component" value="Unassembled WGS sequence"/>
</dbReference>
<dbReference type="AlphaFoldDB" id="A0A369JEF0"/>